<evidence type="ECO:0000313" key="1">
    <source>
        <dbReference type="EMBL" id="GFX93334.1"/>
    </source>
</evidence>
<name>A0A8X6RIR9_TRICX</name>
<protein>
    <submittedName>
        <fullName evidence="1">Uncharacterized protein</fullName>
    </submittedName>
</protein>
<sequence length="116" mass="13225">MKYTNDSYNVVVSKSEVTRALRSVQITRKNKNSTKDKDDHSIQTALIDGASSPFLSLKNKSPNEIHRELIEVYGAYVTARRLVWFWFPELDKCRTGMLDEETAFSVESIGQPSLQP</sequence>
<reference evidence="1" key="1">
    <citation type="submission" date="2020-08" db="EMBL/GenBank/DDBJ databases">
        <title>Multicomponent nature underlies the extraordinary mechanical properties of spider dragline silk.</title>
        <authorList>
            <person name="Kono N."/>
            <person name="Nakamura H."/>
            <person name="Mori M."/>
            <person name="Yoshida Y."/>
            <person name="Ohtoshi R."/>
            <person name="Malay A.D."/>
            <person name="Moran D.A.P."/>
            <person name="Tomita M."/>
            <person name="Numata K."/>
            <person name="Arakawa K."/>
        </authorList>
    </citation>
    <scope>NUCLEOTIDE SEQUENCE</scope>
</reference>
<gene>
    <name evidence="1" type="ORF">TNCV_151401</name>
</gene>
<dbReference type="Proteomes" id="UP000887159">
    <property type="component" value="Unassembled WGS sequence"/>
</dbReference>
<dbReference type="EMBL" id="BMAU01021173">
    <property type="protein sequence ID" value="GFX93334.1"/>
    <property type="molecule type" value="Genomic_DNA"/>
</dbReference>
<evidence type="ECO:0000313" key="2">
    <source>
        <dbReference type="Proteomes" id="UP000887159"/>
    </source>
</evidence>
<dbReference type="AlphaFoldDB" id="A0A8X6RIR9"/>
<accession>A0A8X6RIR9</accession>
<organism evidence="1 2">
    <name type="scientific">Trichonephila clavipes</name>
    <name type="common">Golden silk orbweaver</name>
    <name type="synonym">Nephila clavipes</name>
    <dbReference type="NCBI Taxonomy" id="2585209"/>
    <lineage>
        <taxon>Eukaryota</taxon>
        <taxon>Metazoa</taxon>
        <taxon>Ecdysozoa</taxon>
        <taxon>Arthropoda</taxon>
        <taxon>Chelicerata</taxon>
        <taxon>Arachnida</taxon>
        <taxon>Araneae</taxon>
        <taxon>Araneomorphae</taxon>
        <taxon>Entelegynae</taxon>
        <taxon>Araneoidea</taxon>
        <taxon>Nephilidae</taxon>
        <taxon>Trichonephila</taxon>
    </lineage>
</organism>
<keyword evidence="2" id="KW-1185">Reference proteome</keyword>
<comment type="caution">
    <text evidence="1">The sequence shown here is derived from an EMBL/GenBank/DDBJ whole genome shotgun (WGS) entry which is preliminary data.</text>
</comment>
<proteinExistence type="predicted"/>